<dbReference type="PANTHER" id="PTHR33064">
    <property type="entry name" value="POL PROTEIN"/>
    <property type="match status" value="1"/>
</dbReference>
<feature type="non-terminal residue" evidence="2">
    <location>
        <position position="93"/>
    </location>
</feature>
<dbReference type="AlphaFoldDB" id="A0A392RY11"/>
<accession>A0A392RY11</accession>
<sequence length="93" mass="10458">MESTKVQAVIDWPTPGNVKQLRGFLGLTGYYRRFIKAYAHIAAPLTELLRKDNFTWNPEADSAFNKLKAAMIEAPVLTLPDFSQPFILETDAS</sequence>
<dbReference type="Gene3D" id="3.30.70.270">
    <property type="match status" value="1"/>
</dbReference>
<dbReference type="PANTHER" id="PTHR33064:SF37">
    <property type="entry name" value="RIBONUCLEASE H"/>
    <property type="match status" value="1"/>
</dbReference>
<dbReference type="EMBL" id="LXQA010286121">
    <property type="protein sequence ID" value="MCI40974.1"/>
    <property type="molecule type" value="Genomic_DNA"/>
</dbReference>
<dbReference type="InterPro" id="IPR043128">
    <property type="entry name" value="Rev_trsase/Diguanyl_cyclase"/>
</dbReference>
<dbReference type="Pfam" id="PF17919">
    <property type="entry name" value="RT_RNaseH_2"/>
    <property type="match status" value="1"/>
</dbReference>
<dbReference type="InterPro" id="IPR041577">
    <property type="entry name" value="RT_RNaseH_2"/>
</dbReference>
<dbReference type="SUPFAM" id="SSF56672">
    <property type="entry name" value="DNA/RNA polymerases"/>
    <property type="match status" value="1"/>
</dbReference>
<dbReference type="Proteomes" id="UP000265520">
    <property type="component" value="Unassembled WGS sequence"/>
</dbReference>
<protein>
    <recommendedName>
        <fullName evidence="1">Reverse transcriptase/retrotransposon-derived protein RNase H-like domain-containing protein</fullName>
    </recommendedName>
</protein>
<name>A0A392RY11_9FABA</name>
<feature type="domain" description="Reverse transcriptase/retrotransposon-derived protein RNase H-like" evidence="1">
    <location>
        <begin position="56"/>
        <end position="93"/>
    </location>
</feature>
<evidence type="ECO:0000259" key="1">
    <source>
        <dbReference type="Pfam" id="PF17919"/>
    </source>
</evidence>
<dbReference type="InterPro" id="IPR051320">
    <property type="entry name" value="Viral_Replic_Matur_Polypro"/>
</dbReference>
<dbReference type="FunFam" id="3.30.70.270:FF:000020">
    <property type="entry name" value="Transposon Tf2-6 polyprotein-like Protein"/>
    <property type="match status" value="1"/>
</dbReference>
<dbReference type="InterPro" id="IPR043502">
    <property type="entry name" value="DNA/RNA_pol_sf"/>
</dbReference>
<keyword evidence="3" id="KW-1185">Reference proteome</keyword>
<evidence type="ECO:0000313" key="3">
    <source>
        <dbReference type="Proteomes" id="UP000265520"/>
    </source>
</evidence>
<proteinExistence type="predicted"/>
<evidence type="ECO:0000313" key="2">
    <source>
        <dbReference type="EMBL" id="MCI40974.1"/>
    </source>
</evidence>
<organism evidence="2 3">
    <name type="scientific">Trifolium medium</name>
    <dbReference type="NCBI Taxonomy" id="97028"/>
    <lineage>
        <taxon>Eukaryota</taxon>
        <taxon>Viridiplantae</taxon>
        <taxon>Streptophyta</taxon>
        <taxon>Embryophyta</taxon>
        <taxon>Tracheophyta</taxon>
        <taxon>Spermatophyta</taxon>
        <taxon>Magnoliopsida</taxon>
        <taxon>eudicotyledons</taxon>
        <taxon>Gunneridae</taxon>
        <taxon>Pentapetalae</taxon>
        <taxon>rosids</taxon>
        <taxon>fabids</taxon>
        <taxon>Fabales</taxon>
        <taxon>Fabaceae</taxon>
        <taxon>Papilionoideae</taxon>
        <taxon>50 kb inversion clade</taxon>
        <taxon>NPAAA clade</taxon>
        <taxon>Hologalegina</taxon>
        <taxon>IRL clade</taxon>
        <taxon>Trifolieae</taxon>
        <taxon>Trifolium</taxon>
    </lineage>
</organism>
<reference evidence="2 3" key="1">
    <citation type="journal article" date="2018" name="Front. Plant Sci.">
        <title>Red Clover (Trifolium pratense) and Zigzag Clover (T. medium) - A Picture of Genomic Similarities and Differences.</title>
        <authorList>
            <person name="Dluhosova J."/>
            <person name="Istvanek J."/>
            <person name="Nedelnik J."/>
            <person name="Repkova J."/>
        </authorList>
    </citation>
    <scope>NUCLEOTIDE SEQUENCE [LARGE SCALE GENOMIC DNA]</scope>
    <source>
        <strain evidence="3">cv. 10/8</strain>
        <tissue evidence="2">Leaf</tissue>
    </source>
</reference>
<comment type="caution">
    <text evidence="2">The sequence shown here is derived from an EMBL/GenBank/DDBJ whole genome shotgun (WGS) entry which is preliminary data.</text>
</comment>